<evidence type="ECO:0000256" key="1">
    <source>
        <dbReference type="SAM" id="Coils"/>
    </source>
</evidence>
<feature type="coiled-coil region" evidence="1">
    <location>
        <begin position="72"/>
        <end position="106"/>
    </location>
</feature>
<organism evidence="4">
    <name type="scientific">bioreactor metagenome</name>
    <dbReference type="NCBI Taxonomy" id="1076179"/>
    <lineage>
        <taxon>unclassified sequences</taxon>
        <taxon>metagenomes</taxon>
        <taxon>ecological metagenomes</taxon>
    </lineage>
</organism>
<evidence type="ECO:0000256" key="3">
    <source>
        <dbReference type="SAM" id="Phobius"/>
    </source>
</evidence>
<reference evidence="4" key="1">
    <citation type="submission" date="2019-08" db="EMBL/GenBank/DDBJ databases">
        <authorList>
            <person name="Kucharzyk K."/>
            <person name="Murdoch R.W."/>
            <person name="Higgins S."/>
            <person name="Loffler F."/>
        </authorList>
    </citation>
    <scope>NUCLEOTIDE SEQUENCE</scope>
</reference>
<gene>
    <name evidence="4" type="ORF">SDC9_100546</name>
</gene>
<dbReference type="EMBL" id="VSSQ01014496">
    <property type="protein sequence ID" value="MPM53777.1"/>
    <property type="molecule type" value="Genomic_DNA"/>
</dbReference>
<proteinExistence type="predicted"/>
<comment type="caution">
    <text evidence="4">The sequence shown here is derived from an EMBL/GenBank/DDBJ whole genome shotgun (WGS) entry which is preliminary data.</text>
</comment>
<sequence length="177" mass="19293">MKLQKRSTGAEDAAPAPETSPNGRKNKPVIVYIMILFIVAFLLMALSFLMHQRSNEKVIGTLQSSVTTLQELQESQDKNVQLQSQLDDANKKAGDLQSQLDELNTAKSGADENTAALLALYTLQQQYAAGDRDACKQTIQAMEDAGQPALLPKDAIGNVVSPAQRYQQLKEAVMSSQ</sequence>
<feature type="transmembrane region" description="Helical" evidence="3">
    <location>
        <begin position="29"/>
        <end position="49"/>
    </location>
</feature>
<keyword evidence="3" id="KW-1133">Transmembrane helix</keyword>
<keyword evidence="3" id="KW-0812">Transmembrane</keyword>
<evidence type="ECO:0000256" key="2">
    <source>
        <dbReference type="SAM" id="MobiDB-lite"/>
    </source>
</evidence>
<evidence type="ECO:0000313" key="4">
    <source>
        <dbReference type="EMBL" id="MPM53777.1"/>
    </source>
</evidence>
<name>A0A645AL72_9ZZZZ</name>
<feature type="region of interest" description="Disordered" evidence="2">
    <location>
        <begin position="1"/>
        <end position="23"/>
    </location>
</feature>
<keyword evidence="1" id="KW-0175">Coiled coil</keyword>
<keyword evidence="3" id="KW-0472">Membrane</keyword>
<protein>
    <submittedName>
        <fullName evidence="4">Uncharacterized protein</fullName>
    </submittedName>
</protein>
<dbReference type="AlphaFoldDB" id="A0A645AL72"/>
<accession>A0A645AL72</accession>